<dbReference type="GO" id="GO:0034355">
    <property type="term" value="P:NAD+ biosynthetic process via the salvage pathway"/>
    <property type="evidence" value="ECO:0007669"/>
    <property type="project" value="TreeGrafter"/>
</dbReference>
<dbReference type="OrthoDB" id="193380at2759"/>
<dbReference type="GO" id="GO:0004516">
    <property type="term" value="F:nicotinate phosphoribosyltransferase activity"/>
    <property type="evidence" value="ECO:0007669"/>
    <property type="project" value="UniProtKB-UniRule"/>
</dbReference>
<evidence type="ECO:0000313" key="20">
    <source>
        <dbReference type="Proteomes" id="UP000748531"/>
    </source>
</evidence>
<dbReference type="FunFam" id="3.20.20.70:FF:000155">
    <property type="entry name" value="Nicotinate phosphoribosyltransferase"/>
    <property type="match status" value="1"/>
</dbReference>
<evidence type="ECO:0000256" key="2">
    <source>
        <dbReference type="ARBA" id="ARBA00001946"/>
    </source>
</evidence>
<comment type="pathway">
    <text evidence="3 16">Cofactor biosynthesis; NAD(+) biosynthesis; nicotinate D-ribonucleotide from nicotinate: step 1/1.</text>
</comment>
<dbReference type="Gene3D" id="3.20.140.10">
    <property type="entry name" value="nicotinate phosphoribosyltransferase"/>
    <property type="match status" value="2"/>
</dbReference>
<dbReference type="NCBIfam" id="TIGR01513">
    <property type="entry name" value="NAPRTase_put"/>
    <property type="match status" value="1"/>
</dbReference>
<dbReference type="InterPro" id="IPR013785">
    <property type="entry name" value="Aldolase_TIM"/>
</dbReference>
<feature type="domain" description="Nicotinate phosphoribosyltransferase C-terminal" evidence="18">
    <location>
        <begin position="418"/>
        <end position="526"/>
    </location>
</feature>
<dbReference type="Pfam" id="PF17767">
    <property type="entry name" value="NAPRTase_N"/>
    <property type="match status" value="1"/>
</dbReference>
<evidence type="ECO:0000256" key="1">
    <source>
        <dbReference type="ARBA" id="ARBA00001936"/>
    </source>
</evidence>
<dbReference type="InterPro" id="IPR036068">
    <property type="entry name" value="Nicotinate_pribotase-like_C"/>
</dbReference>
<gene>
    <name evidence="19" type="ORF">PHET_06409</name>
</gene>
<dbReference type="SUPFAM" id="SSF54675">
    <property type="entry name" value="Nicotinate/Quinolinate PRTase N-terminal domain-like"/>
    <property type="match status" value="1"/>
</dbReference>
<comment type="cofactor">
    <cofactor evidence="2">
        <name>Mg(2+)</name>
        <dbReference type="ChEBI" id="CHEBI:18420"/>
    </cofactor>
</comment>
<organism evidence="19 20">
    <name type="scientific">Paragonimus heterotremus</name>
    <dbReference type="NCBI Taxonomy" id="100268"/>
    <lineage>
        <taxon>Eukaryota</taxon>
        <taxon>Metazoa</taxon>
        <taxon>Spiralia</taxon>
        <taxon>Lophotrochozoa</taxon>
        <taxon>Platyhelminthes</taxon>
        <taxon>Trematoda</taxon>
        <taxon>Digenea</taxon>
        <taxon>Plagiorchiida</taxon>
        <taxon>Troglotremata</taxon>
        <taxon>Troglotrematidae</taxon>
        <taxon>Paragonimus</taxon>
    </lineage>
</organism>
<accession>A0A8J4TEJ2</accession>
<evidence type="ECO:0000256" key="12">
    <source>
        <dbReference type="ARBA" id="ARBA00022842"/>
    </source>
</evidence>
<comment type="catalytic activity">
    <reaction evidence="15 16">
        <text>5-phospho-alpha-D-ribose 1-diphosphate + nicotinate + ATP + H2O = nicotinate beta-D-ribonucleotide + ADP + phosphate + diphosphate</text>
        <dbReference type="Rhea" id="RHEA:36163"/>
        <dbReference type="ChEBI" id="CHEBI:15377"/>
        <dbReference type="ChEBI" id="CHEBI:30616"/>
        <dbReference type="ChEBI" id="CHEBI:32544"/>
        <dbReference type="ChEBI" id="CHEBI:33019"/>
        <dbReference type="ChEBI" id="CHEBI:43474"/>
        <dbReference type="ChEBI" id="CHEBI:57502"/>
        <dbReference type="ChEBI" id="CHEBI:58017"/>
        <dbReference type="ChEBI" id="CHEBI:456216"/>
        <dbReference type="EC" id="6.3.4.21"/>
    </reaction>
</comment>
<name>A0A8J4TEJ2_9TREM</name>
<keyword evidence="13" id="KW-0464">Manganese</keyword>
<evidence type="ECO:0000259" key="18">
    <source>
        <dbReference type="Pfam" id="PF17956"/>
    </source>
</evidence>
<dbReference type="InterPro" id="IPR006405">
    <property type="entry name" value="Nic_PRibTrfase_pncB"/>
</dbReference>
<evidence type="ECO:0000256" key="5">
    <source>
        <dbReference type="ARBA" id="ARBA00013236"/>
    </source>
</evidence>
<comment type="similarity">
    <text evidence="4 16">Belongs to the NAPRTase family.</text>
</comment>
<evidence type="ECO:0000313" key="19">
    <source>
        <dbReference type="EMBL" id="KAF5400261.1"/>
    </source>
</evidence>
<keyword evidence="12" id="KW-0460">Magnesium</keyword>
<evidence type="ECO:0000256" key="3">
    <source>
        <dbReference type="ARBA" id="ARBA00004952"/>
    </source>
</evidence>
<dbReference type="PANTHER" id="PTHR11098">
    <property type="entry name" value="NICOTINATE PHOSPHORIBOSYLTRANSFERASE"/>
    <property type="match status" value="1"/>
</dbReference>
<evidence type="ECO:0000256" key="11">
    <source>
        <dbReference type="ARBA" id="ARBA00022723"/>
    </source>
</evidence>
<dbReference type="AlphaFoldDB" id="A0A8J4TEJ2"/>
<keyword evidence="7" id="KW-0597">Phosphoprotein</keyword>
<dbReference type="PIRSF" id="PIRSF000484">
    <property type="entry name" value="NAPRT"/>
    <property type="match status" value="1"/>
</dbReference>
<comment type="function">
    <text evidence="14">Catalyzes the first step in the biosynthesis of NAD from nicotinic acid, the ATP-dependent synthesis of beta-nicotinate D-ribonucleotide from nicotinate and 5-phospho-D-ribose 1-phosphate. Helps prevent cellular oxidative stress via its role in NAD biosynthesis.</text>
</comment>
<proteinExistence type="inferred from homology"/>
<feature type="domain" description="Nicotinate phosphoribosyltransferase N-terminal" evidence="17">
    <location>
        <begin position="1"/>
        <end position="119"/>
    </location>
</feature>
<dbReference type="InterPro" id="IPR041619">
    <property type="entry name" value="NAPRTase_C"/>
</dbReference>
<evidence type="ECO:0000256" key="14">
    <source>
        <dbReference type="ARBA" id="ARBA00023426"/>
    </source>
</evidence>
<sequence length="541" mass="60193">MSYGYWKAGKADEPAVFEIFFRKNPFQGEFTIFAGLSDCIEYLESFKFSAEDIAYLKQAMPPCTEEGFFDYLANLRLSNFSLWSVEEGSAIFPREPIVRVEGPVLVCQLLETTLLNLVNFASLIATNAARFRLAAGPDKKLFEFGLRRAQGPDGGLSASRYAYLGGYDGTSNVLAAKMYGIPVVGTHAHSFVSAYQSNVEGPCGKSGVLTNGLSTASSDGDTSDTFLDLHSDPIQLDRFIGRCTHWSERLAQLLNYAADQVHHGELIAFANYAIAFPTHFVGLIDTYDVLRSGLPNFCAVSLALHEYGYQAIGVRIDSGDLAFLSLKVREAFKNISDCYNLPWFKDLRILVSNDLNEETLLSLNHQGHSIDAFCVGTNLVTCQKQPALGCVYKLVEISGHPTMKLSAVVDKVTLPGSKQVYRLYSKCGNALLDLLQRIGEPTPKVGERILCRHPSEASKRVFVVPARVEETLKLFWKDGKPTRSLLTLQQSRERVQQELATLRSDYKRPLNPTPYKVSLSEELYSFTFDLWLRMTPIGELS</sequence>
<dbReference type="GO" id="GO:0016757">
    <property type="term" value="F:glycosyltransferase activity"/>
    <property type="evidence" value="ECO:0007669"/>
    <property type="project" value="UniProtKB-KW"/>
</dbReference>
<dbReference type="GO" id="GO:0005829">
    <property type="term" value="C:cytosol"/>
    <property type="evidence" value="ECO:0007669"/>
    <property type="project" value="TreeGrafter"/>
</dbReference>
<keyword evidence="8 16" id="KW-0436">Ligase</keyword>
<protein>
    <recommendedName>
        <fullName evidence="6 16">Nicotinate phosphoribosyltransferase</fullName>
        <ecNumber evidence="5 16">6.3.4.21</ecNumber>
    </recommendedName>
</protein>
<keyword evidence="19" id="KW-0328">Glycosyltransferase</keyword>
<dbReference type="EMBL" id="LUCH01003337">
    <property type="protein sequence ID" value="KAF5400261.1"/>
    <property type="molecule type" value="Genomic_DNA"/>
</dbReference>
<evidence type="ECO:0000256" key="6">
    <source>
        <dbReference type="ARBA" id="ARBA00021569"/>
    </source>
</evidence>
<dbReference type="Gene3D" id="3.20.20.70">
    <property type="entry name" value="Aldolase class I"/>
    <property type="match status" value="2"/>
</dbReference>
<reference evidence="19" key="1">
    <citation type="submission" date="2019-05" db="EMBL/GenBank/DDBJ databases">
        <title>Annotation for the trematode Paragonimus heterotremus.</title>
        <authorList>
            <person name="Choi Y.-J."/>
        </authorList>
    </citation>
    <scope>NUCLEOTIDE SEQUENCE</scope>
    <source>
        <strain evidence="19">LC</strain>
    </source>
</reference>
<evidence type="ECO:0000256" key="8">
    <source>
        <dbReference type="ARBA" id="ARBA00022598"/>
    </source>
</evidence>
<keyword evidence="9 16" id="KW-0662">Pyridine nucleotide biosynthesis</keyword>
<dbReference type="Proteomes" id="UP000748531">
    <property type="component" value="Unassembled WGS sequence"/>
</dbReference>
<comment type="caution">
    <text evidence="19">The sequence shown here is derived from an EMBL/GenBank/DDBJ whole genome shotgun (WGS) entry which is preliminary data.</text>
</comment>
<evidence type="ECO:0000256" key="16">
    <source>
        <dbReference type="RuleBase" id="RU365100"/>
    </source>
</evidence>
<dbReference type="GO" id="GO:0046872">
    <property type="term" value="F:metal ion binding"/>
    <property type="evidence" value="ECO:0007669"/>
    <property type="project" value="UniProtKB-KW"/>
</dbReference>
<dbReference type="InterPro" id="IPR007229">
    <property type="entry name" value="Nic_PRibTrfase-Fam"/>
</dbReference>
<evidence type="ECO:0000259" key="17">
    <source>
        <dbReference type="Pfam" id="PF17767"/>
    </source>
</evidence>
<evidence type="ECO:0000256" key="10">
    <source>
        <dbReference type="ARBA" id="ARBA00022679"/>
    </source>
</evidence>
<evidence type="ECO:0000256" key="15">
    <source>
        <dbReference type="ARBA" id="ARBA00048668"/>
    </source>
</evidence>
<dbReference type="CDD" id="cd01570">
    <property type="entry name" value="NAPRTase_A"/>
    <property type="match status" value="1"/>
</dbReference>
<comment type="PTM">
    <text evidence="16">Transiently phosphorylated on a His residue during the reaction cycle. Phosphorylation strongly increases the affinity for substrates and increases the rate of nicotinate D-ribonucleotide production. Dephosphorylation regenerates the low-affinity form of the enzyme, leading to product release.</text>
</comment>
<dbReference type="Pfam" id="PF17956">
    <property type="entry name" value="NAPRTase_C"/>
    <property type="match status" value="1"/>
</dbReference>
<keyword evidence="11" id="KW-0479">Metal-binding</keyword>
<evidence type="ECO:0000256" key="4">
    <source>
        <dbReference type="ARBA" id="ARBA00010897"/>
    </source>
</evidence>
<evidence type="ECO:0000256" key="9">
    <source>
        <dbReference type="ARBA" id="ARBA00022642"/>
    </source>
</evidence>
<dbReference type="UniPathway" id="UPA00253">
    <property type="reaction ID" value="UER00457"/>
</dbReference>
<evidence type="ECO:0000256" key="7">
    <source>
        <dbReference type="ARBA" id="ARBA00022553"/>
    </source>
</evidence>
<dbReference type="FunFam" id="3.20.140.10:FF:000006">
    <property type="entry name" value="Nicotinate phosphoribosyltransferase"/>
    <property type="match status" value="1"/>
</dbReference>
<keyword evidence="10 16" id="KW-0808">Transferase</keyword>
<evidence type="ECO:0000256" key="13">
    <source>
        <dbReference type="ARBA" id="ARBA00023211"/>
    </source>
</evidence>
<dbReference type="PANTHER" id="PTHR11098:SF1">
    <property type="entry name" value="NICOTINATE PHOSPHORIBOSYLTRANSFERASE"/>
    <property type="match status" value="1"/>
</dbReference>
<comment type="cofactor">
    <cofactor evidence="1">
        <name>Mn(2+)</name>
        <dbReference type="ChEBI" id="CHEBI:29035"/>
    </cofactor>
</comment>
<dbReference type="SUPFAM" id="SSF51690">
    <property type="entry name" value="Nicotinate/Quinolinate PRTase C-terminal domain-like"/>
    <property type="match status" value="1"/>
</dbReference>
<keyword evidence="20" id="KW-1185">Reference proteome</keyword>
<dbReference type="EC" id="6.3.4.21" evidence="5 16"/>
<dbReference type="InterPro" id="IPR040727">
    <property type="entry name" value="NAPRTase_N"/>
</dbReference>